<dbReference type="GeneID" id="106662670"/>
<keyword evidence="1" id="KW-0812">Transmembrane</keyword>
<proteinExistence type="predicted"/>
<keyword evidence="1" id="KW-1133">Transmembrane helix</keyword>
<keyword evidence="1" id="KW-0472">Membrane</keyword>
<reference evidence="2" key="1">
    <citation type="submission" date="2022-01" db="UniProtKB">
        <authorList>
            <consortium name="EnsemblMetazoa"/>
        </authorList>
    </citation>
    <scope>IDENTIFICATION</scope>
</reference>
<keyword evidence="3" id="KW-1185">Reference proteome</keyword>
<feature type="transmembrane region" description="Helical" evidence="1">
    <location>
        <begin position="12"/>
        <end position="41"/>
    </location>
</feature>
<organism evidence="2 3">
    <name type="scientific">Cimex lectularius</name>
    <name type="common">Bed bug</name>
    <name type="synonym">Acanthia lectularia</name>
    <dbReference type="NCBI Taxonomy" id="79782"/>
    <lineage>
        <taxon>Eukaryota</taxon>
        <taxon>Metazoa</taxon>
        <taxon>Ecdysozoa</taxon>
        <taxon>Arthropoda</taxon>
        <taxon>Hexapoda</taxon>
        <taxon>Insecta</taxon>
        <taxon>Pterygota</taxon>
        <taxon>Neoptera</taxon>
        <taxon>Paraneoptera</taxon>
        <taxon>Hemiptera</taxon>
        <taxon>Heteroptera</taxon>
        <taxon>Panheteroptera</taxon>
        <taxon>Cimicomorpha</taxon>
        <taxon>Cimicidae</taxon>
        <taxon>Cimex</taxon>
    </lineage>
</organism>
<dbReference type="OrthoDB" id="6624668at2759"/>
<dbReference type="AlphaFoldDB" id="A0A8I6RCZ8"/>
<name>A0A8I6RCZ8_CIMLE</name>
<dbReference type="EnsemblMetazoa" id="XM_014386900.2">
    <property type="protein sequence ID" value="XP_014242386.1"/>
    <property type="gene ID" value="LOC106662670"/>
</dbReference>
<sequence length="268" mass="30023">MRLNPFRQADFLYFYSLQAGVVICSSIGIFLAITSLIVNLASENSEIENNIIVGHYFLIVVYGTFSLLGHMLGLMSGYKESRKLALAAAVIQSLMFLYWLAFLGVSYLGIKAITRRVCIDNRCPDHLWIQDSRWRPFSGVCDPADLTLPQLSKTKGQAASLIIKASNSSSNGLNIIGEYDLTMRKTKSEERKSPIDEKQGILIGLPSRMNLVGVQERLWVPQTGMGKAAYIAGSIILSIIIAFYLLYCITTLISYRYELKIMEKIERT</sequence>
<accession>A0A8I6RCZ8</accession>
<feature type="transmembrane region" description="Helical" evidence="1">
    <location>
        <begin position="84"/>
        <end position="110"/>
    </location>
</feature>
<evidence type="ECO:0000313" key="3">
    <source>
        <dbReference type="Proteomes" id="UP000494040"/>
    </source>
</evidence>
<feature type="transmembrane region" description="Helical" evidence="1">
    <location>
        <begin position="228"/>
        <end position="255"/>
    </location>
</feature>
<protein>
    <submittedName>
        <fullName evidence="2">Uncharacterized protein</fullName>
    </submittedName>
</protein>
<evidence type="ECO:0000313" key="2">
    <source>
        <dbReference type="EnsemblMetazoa" id="XP_014242386.1"/>
    </source>
</evidence>
<feature type="transmembrane region" description="Helical" evidence="1">
    <location>
        <begin position="53"/>
        <end position="72"/>
    </location>
</feature>
<evidence type="ECO:0000256" key="1">
    <source>
        <dbReference type="SAM" id="Phobius"/>
    </source>
</evidence>
<dbReference type="Proteomes" id="UP000494040">
    <property type="component" value="Unassembled WGS sequence"/>
</dbReference>
<dbReference type="RefSeq" id="XP_014242386.1">
    <property type="nucleotide sequence ID" value="XM_014386900.2"/>
</dbReference>